<reference evidence="1 2" key="1">
    <citation type="journal article" date="2016" name="Sci. Rep.">
        <title>The genome sequence of the outbreeding globe artichoke constructed de novo incorporating a phase-aware low-pass sequencing strategy of F1 progeny.</title>
        <authorList>
            <person name="Scaglione D."/>
            <person name="Reyes-Chin-Wo S."/>
            <person name="Acquadro A."/>
            <person name="Froenicke L."/>
            <person name="Portis E."/>
            <person name="Beitel C."/>
            <person name="Tirone M."/>
            <person name="Mauro R."/>
            <person name="Lo Monaco A."/>
            <person name="Mauromicale G."/>
            <person name="Faccioli P."/>
            <person name="Cattivelli L."/>
            <person name="Rieseberg L."/>
            <person name="Michelmore R."/>
            <person name="Lanteri S."/>
        </authorList>
    </citation>
    <scope>NUCLEOTIDE SEQUENCE [LARGE SCALE GENOMIC DNA]</scope>
    <source>
        <strain evidence="1">2C</strain>
    </source>
</reference>
<dbReference type="Proteomes" id="UP000243975">
    <property type="component" value="Unassembled WGS sequence"/>
</dbReference>
<comment type="caution">
    <text evidence="1">The sequence shown here is derived from an EMBL/GenBank/DDBJ whole genome shotgun (WGS) entry which is preliminary data.</text>
</comment>
<evidence type="ECO:0000313" key="1">
    <source>
        <dbReference type="EMBL" id="KVI08602.1"/>
    </source>
</evidence>
<keyword evidence="2" id="KW-1185">Reference proteome</keyword>
<dbReference type="InterPro" id="IPR038765">
    <property type="entry name" value="Papain-like_cys_pep_sf"/>
</dbReference>
<organism evidence="1 2">
    <name type="scientific">Cynara cardunculus var. scolymus</name>
    <name type="common">Globe artichoke</name>
    <name type="synonym">Cynara scolymus</name>
    <dbReference type="NCBI Taxonomy" id="59895"/>
    <lineage>
        <taxon>Eukaryota</taxon>
        <taxon>Viridiplantae</taxon>
        <taxon>Streptophyta</taxon>
        <taxon>Embryophyta</taxon>
        <taxon>Tracheophyta</taxon>
        <taxon>Spermatophyta</taxon>
        <taxon>Magnoliopsida</taxon>
        <taxon>eudicotyledons</taxon>
        <taxon>Gunneridae</taxon>
        <taxon>Pentapetalae</taxon>
        <taxon>asterids</taxon>
        <taxon>campanulids</taxon>
        <taxon>Asterales</taxon>
        <taxon>Asteraceae</taxon>
        <taxon>Carduoideae</taxon>
        <taxon>Cardueae</taxon>
        <taxon>Carduinae</taxon>
        <taxon>Cynara</taxon>
    </lineage>
</organism>
<name>A0A103YGF5_CYNCS</name>
<proteinExistence type="predicted"/>
<dbReference type="SUPFAM" id="SSF54001">
    <property type="entry name" value="Cysteine proteinases"/>
    <property type="match status" value="1"/>
</dbReference>
<dbReference type="Gramene" id="KVI08602">
    <property type="protein sequence ID" value="KVI08602"/>
    <property type="gene ID" value="Ccrd_013052"/>
</dbReference>
<sequence length="557" mass="63902">MTINGVPSKLGFYVVDNLDVKKMELKVVNGGIPITIESIHKLLGLRMGGVGILEMDEVEDSKNMTATWKKQFDKKKMRPKDIMKIIQSSGDAGFNFKLNFLLLYVEETRSPKVVVEHKGHAISAWNLDLLKKRQSTWIKDRGLGLLPLRSNVESSEDVHHCYASNQENIGETSTPTHLNKEILIKIAVVLSARVEAEMEIKEAMSKFPDDEEFKQYKKQLDDMFNEGACNTTHDTHSNGLKDHSTAKNDGQPSLDIVVSQPSGFNLPKIWLSPGFIEAVDKVVENTISTSKTKRSYATITPPKFDLGISPIKQSEPLSMVLHEEAECIERCPSVERCNVSEDAKKYQEERATRRELKLGDHLRSPFVIIVVDLNVTPEEKSMNGQWLGLEESSNELLFSTPNDTKLHRHAIESLERTTTIYVSVIDAWATLLNYEEWYRNRDSLRRYFFNTEVMQRLMIRHLNTIGHASGKELDETGQERLRLDWQTQYNFDDCGVFTMRHMETYMGDMKSWKTRLAPESKTQENQIANLRMKYVAKILVNNYPQNEIRRKDIGEQQ</sequence>
<dbReference type="OMA" id="RMNNEDF"/>
<evidence type="ECO:0000313" key="2">
    <source>
        <dbReference type="Proteomes" id="UP000243975"/>
    </source>
</evidence>
<accession>A0A103YGF5</accession>
<evidence type="ECO:0008006" key="3">
    <source>
        <dbReference type="Google" id="ProtNLM"/>
    </source>
</evidence>
<dbReference type="EMBL" id="LEKV01001104">
    <property type="protein sequence ID" value="KVI08602.1"/>
    <property type="molecule type" value="Genomic_DNA"/>
</dbReference>
<gene>
    <name evidence="1" type="ORF">Ccrd_013052</name>
</gene>
<dbReference type="Gene3D" id="3.40.395.10">
    <property type="entry name" value="Adenoviral Proteinase, Chain A"/>
    <property type="match status" value="1"/>
</dbReference>
<protein>
    <recommendedName>
        <fullName evidence="3">Ubiquitin-like protease family profile domain-containing protein</fullName>
    </recommendedName>
</protein>
<dbReference type="AlphaFoldDB" id="A0A103YGF5"/>